<keyword evidence="3" id="KW-1185">Reference proteome</keyword>
<dbReference type="EMBL" id="REGN01001846">
    <property type="protein sequence ID" value="RNA32112.1"/>
    <property type="molecule type" value="Genomic_DNA"/>
</dbReference>
<accession>A0A3M7S8M0</accession>
<sequence length="84" mass="10019">MGEKAFYKIYFLFIQIIILFHIAKLTIFIYPIYLLIALETRQIQHFSGNNQIEEFSKQAYTMFSLRAPMLSLRLPRSDLGIWDK</sequence>
<keyword evidence="1" id="KW-0472">Membrane</keyword>
<dbReference type="AlphaFoldDB" id="A0A3M7S8M0"/>
<proteinExistence type="predicted"/>
<name>A0A3M7S8M0_BRAPC</name>
<evidence type="ECO:0000313" key="3">
    <source>
        <dbReference type="Proteomes" id="UP000276133"/>
    </source>
</evidence>
<keyword evidence="1" id="KW-0812">Transmembrane</keyword>
<reference evidence="2 3" key="1">
    <citation type="journal article" date="2018" name="Sci. Rep.">
        <title>Genomic signatures of local adaptation to the degree of environmental predictability in rotifers.</title>
        <authorList>
            <person name="Franch-Gras L."/>
            <person name="Hahn C."/>
            <person name="Garcia-Roger E.M."/>
            <person name="Carmona M.J."/>
            <person name="Serra M."/>
            <person name="Gomez A."/>
        </authorList>
    </citation>
    <scope>NUCLEOTIDE SEQUENCE [LARGE SCALE GENOMIC DNA]</scope>
    <source>
        <strain evidence="2">HYR1</strain>
    </source>
</reference>
<comment type="caution">
    <text evidence="2">The sequence shown here is derived from an EMBL/GenBank/DDBJ whole genome shotgun (WGS) entry which is preliminary data.</text>
</comment>
<dbReference type="Proteomes" id="UP000276133">
    <property type="component" value="Unassembled WGS sequence"/>
</dbReference>
<keyword evidence="1" id="KW-1133">Transmembrane helix</keyword>
<feature type="transmembrane region" description="Helical" evidence="1">
    <location>
        <begin position="12"/>
        <end position="36"/>
    </location>
</feature>
<gene>
    <name evidence="2" type="ORF">BpHYR1_000121</name>
</gene>
<evidence type="ECO:0000256" key="1">
    <source>
        <dbReference type="SAM" id="Phobius"/>
    </source>
</evidence>
<protein>
    <submittedName>
        <fullName evidence="2">Uncharacterized protein</fullName>
    </submittedName>
</protein>
<evidence type="ECO:0000313" key="2">
    <source>
        <dbReference type="EMBL" id="RNA32112.1"/>
    </source>
</evidence>
<organism evidence="2 3">
    <name type="scientific">Brachionus plicatilis</name>
    <name type="common">Marine rotifer</name>
    <name type="synonym">Brachionus muelleri</name>
    <dbReference type="NCBI Taxonomy" id="10195"/>
    <lineage>
        <taxon>Eukaryota</taxon>
        <taxon>Metazoa</taxon>
        <taxon>Spiralia</taxon>
        <taxon>Gnathifera</taxon>
        <taxon>Rotifera</taxon>
        <taxon>Eurotatoria</taxon>
        <taxon>Monogononta</taxon>
        <taxon>Pseudotrocha</taxon>
        <taxon>Ploima</taxon>
        <taxon>Brachionidae</taxon>
        <taxon>Brachionus</taxon>
    </lineage>
</organism>